<keyword evidence="1" id="KW-0863">Zinc-finger</keyword>
<dbReference type="GO" id="GO:0008270">
    <property type="term" value="F:zinc ion binding"/>
    <property type="evidence" value="ECO:0007669"/>
    <property type="project" value="UniProtKB-KW"/>
</dbReference>
<feature type="compositionally biased region" description="Basic and acidic residues" evidence="2">
    <location>
        <begin position="156"/>
        <end position="171"/>
    </location>
</feature>
<comment type="caution">
    <text evidence="4">The sequence shown here is derived from an EMBL/GenBank/DDBJ whole genome shotgun (WGS) entry which is preliminary data.</text>
</comment>
<evidence type="ECO:0000313" key="4">
    <source>
        <dbReference type="EMBL" id="GBG70974.1"/>
    </source>
</evidence>
<gene>
    <name evidence="4" type="ORF">CBR_g8274</name>
</gene>
<feature type="compositionally biased region" description="Basic and acidic residues" evidence="2">
    <location>
        <begin position="134"/>
        <end position="149"/>
    </location>
</feature>
<dbReference type="InterPro" id="IPR001878">
    <property type="entry name" value="Znf_CCHC"/>
</dbReference>
<dbReference type="SUPFAM" id="SSF57756">
    <property type="entry name" value="Retrovirus zinc finger-like domains"/>
    <property type="match status" value="1"/>
</dbReference>
<dbReference type="Proteomes" id="UP000265515">
    <property type="component" value="Unassembled WGS sequence"/>
</dbReference>
<evidence type="ECO:0000259" key="3">
    <source>
        <dbReference type="PROSITE" id="PS50158"/>
    </source>
</evidence>
<dbReference type="AlphaFoldDB" id="A0A388KLP0"/>
<protein>
    <recommendedName>
        <fullName evidence="3">CCHC-type domain-containing protein</fullName>
    </recommendedName>
</protein>
<evidence type="ECO:0000256" key="2">
    <source>
        <dbReference type="SAM" id="MobiDB-lite"/>
    </source>
</evidence>
<dbReference type="OrthoDB" id="425619at2759"/>
<keyword evidence="1" id="KW-0479">Metal-binding</keyword>
<feature type="domain" description="CCHC-type" evidence="3">
    <location>
        <begin position="68"/>
        <end position="83"/>
    </location>
</feature>
<dbReference type="Gene3D" id="4.10.60.10">
    <property type="entry name" value="Zinc finger, CCHC-type"/>
    <property type="match status" value="1"/>
</dbReference>
<name>A0A388KLP0_CHABU</name>
<feature type="region of interest" description="Disordered" evidence="2">
    <location>
        <begin position="1"/>
        <end position="171"/>
    </location>
</feature>
<dbReference type="InterPro" id="IPR036875">
    <property type="entry name" value="Znf_CCHC_sf"/>
</dbReference>
<organism evidence="4 5">
    <name type="scientific">Chara braunii</name>
    <name type="common">Braun's stonewort</name>
    <dbReference type="NCBI Taxonomy" id="69332"/>
    <lineage>
        <taxon>Eukaryota</taxon>
        <taxon>Viridiplantae</taxon>
        <taxon>Streptophyta</taxon>
        <taxon>Charophyceae</taxon>
        <taxon>Charales</taxon>
        <taxon>Characeae</taxon>
        <taxon>Chara</taxon>
    </lineage>
</organism>
<evidence type="ECO:0000313" key="5">
    <source>
        <dbReference type="Proteomes" id="UP000265515"/>
    </source>
</evidence>
<dbReference type="Pfam" id="PF00098">
    <property type="entry name" value="zf-CCHC"/>
    <property type="match status" value="1"/>
</dbReference>
<dbReference type="PROSITE" id="PS50158">
    <property type="entry name" value="ZF_CCHC"/>
    <property type="match status" value="1"/>
</dbReference>
<accession>A0A388KLP0</accession>
<dbReference type="SMART" id="SM00343">
    <property type="entry name" value="ZnF_C2HC"/>
    <property type="match status" value="1"/>
</dbReference>
<keyword evidence="1" id="KW-0862">Zinc</keyword>
<sequence>MTNGGYRGFGSDHDRDQYPDNRRDFGRDDHREHSHDVRGDCAREYERGPTYERSQDYRDQPRRAAPVCFECGEPGHYRNQCPRLTGEGSSRAGMTPGRSLSPNRQPSAHGRRSTSEDTTVKQQLEELAGSLASMKEHFDREQAKKDEKAKRKHEKKEKEEREKEERFAAKRCKVEEVLSEAESYESESSDVEALSDLAEKLTIHEKRKRAPGEVVGDSPPMETPAKRSGKRGELDPQWLTKRLQLSSRRPPLKKTPTRKTPRKTPRCSVLDRWGSLGSLRRT</sequence>
<dbReference type="Gramene" id="GBG70974">
    <property type="protein sequence ID" value="GBG70974"/>
    <property type="gene ID" value="CBR_g8274"/>
</dbReference>
<evidence type="ECO:0000256" key="1">
    <source>
        <dbReference type="PROSITE-ProRule" id="PRU00047"/>
    </source>
</evidence>
<proteinExistence type="predicted"/>
<dbReference type="GO" id="GO:0003676">
    <property type="term" value="F:nucleic acid binding"/>
    <property type="evidence" value="ECO:0007669"/>
    <property type="project" value="InterPro"/>
</dbReference>
<reference evidence="4 5" key="1">
    <citation type="journal article" date="2018" name="Cell">
        <title>The Chara Genome: Secondary Complexity and Implications for Plant Terrestrialization.</title>
        <authorList>
            <person name="Nishiyama T."/>
            <person name="Sakayama H."/>
            <person name="Vries J.D."/>
            <person name="Buschmann H."/>
            <person name="Saint-Marcoux D."/>
            <person name="Ullrich K.K."/>
            <person name="Haas F.B."/>
            <person name="Vanderstraeten L."/>
            <person name="Becker D."/>
            <person name="Lang D."/>
            <person name="Vosolsobe S."/>
            <person name="Rombauts S."/>
            <person name="Wilhelmsson P.K.I."/>
            <person name="Janitza P."/>
            <person name="Kern R."/>
            <person name="Heyl A."/>
            <person name="Rumpler F."/>
            <person name="Villalobos L.I.A.C."/>
            <person name="Clay J.M."/>
            <person name="Skokan R."/>
            <person name="Toyoda A."/>
            <person name="Suzuki Y."/>
            <person name="Kagoshima H."/>
            <person name="Schijlen E."/>
            <person name="Tajeshwar N."/>
            <person name="Catarino B."/>
            <person name="Hetherington A.J."/>
            <person name="Saltykova A."/>
            <person name="Bonnot C."/>
            <person name="Breuninger H."/>
            <person name="Symeonidi A."/>
            <person name="Radhakrishnan G.V."/>
            <person name="Van Nieuwerburgh F."/>
            <person name="Deforce D."/>
            <person name="Chang C."/>
            <person name="Karol K.G."/>
            <person name="Hedrich R."/>
            <person name="Ulvskov P."/>
            <person name="Glockner G."/>
            <person name="Delwiche C.F."/>
            <person name="Petrasek J."/>
            <person name="Van de Peer Y."/>
            <person name="Friml J."/>
            <person name="Beilby M."/>
            <person name="Dolan L."/>
            <person name="Kohara Y."/>
            <person name="Sugano S."/>
            <person name="Fujiyama A."/>
            <person name="Delaux P.-M."/>
            <person name="Quint M."/>
            <person name="TheiBen G."/>
            <person name="Hagemann M."/>
            <person name="Harholt J."/>
            <person name="Dunand C."/>
            <person name="Zachgo S."/>
            <person name="Langdale J."/>
            <person name="Maumus F."/>
            <person name="Straeten D.V.D."/>
            <person name="Gould S.B."/>
            <person name="Rensing S.A."/>
        </authorList>
    </citation>
    <scope>NUCLEOTIDE SEQUENCE [LARGE SCALE GENOMIC DNA]</scope>
    <source>
        <strain evidence="4 5">S276</strain>
    </source>
</reference>
<feature type="compositionally biased region" description="Basic residues" evidence="2">
    <location>
        <begin position="250"/>
        <end position="265"/>
    </location>
</feature>
<feature type="region of interest" description="Disordered" evidence="2">
    <location>
        <begin position="202"/>
        <end position="282"/>
    </location>
</feature>
<keyword evidence="5" id="KW-1185">Reference proteome</keyword>
<dbReference type="EMBL" id="BFEA01000138">
    <property type="protein sequence ID" value="GBG70974.1"/>
    <property type="molecule type" value="Genomic_DNA"/>
</dbReference>
<feature type="compositionally biased region" description="Basic and acidic residues" evidence="2">
    <location>
        <begin position="10"/>
        <end position="62"/>
    </location>
</feature>